<evidence type="ECO:0000256" key="1">
    <source>
        <dbReference type="ARBA" id="ARBA00022448"/>
    </source>
</evidence>
<dbReference type="InterPro" id="IPR016024">
    <property type="entry name" value="ARM-type_fold"/>
</dbReference>
<dbReference type="InterPro" id="IPR040314">
    <property type="entry name" value="DOP1"/>
</dbReference>
<dbReference type="GO" id="GO:0006895">
    <property type="term" value="P:Golgi to endosome transport"/>
    <property type="evidence" value="ECO:0007669"/>
    <property type="project" value="InterPro"/>
</dbReference>
<reference evidence="5" key="1">
    <citation type="submission" date="2006-10" db="EMBL/GenBank/DDBJ databases">
        <authorList>
            <person name="Amadeo P."/>
            <person name="Zhao Q."/>
            <person name="Wortman J."/>
            <person name="Fraser-Liggett C."/>
            <person name="Carlton J."/>
        </authorList>
    </citation>
    <scope>NUCLEOTIDE SEQUENCE</scope>
    <source>
        <strain evidence="5">G3</strain>
    </source>
</reference>
<keyword evidence="6" id="KW-1185">Reference proteome</keyword>
<dbReference type="RefSeq" id="XP_001306719.1">
    <property type="nucleotide sequence ID" value="XM_001306718.1"/>
</dbReference>
<protein>
    <submittedName>
        <fullName evidence="5">Dopey, N-terminal domain containing protein</fullName>
    </submittedName>
</protein>
<feature type="domain" description="DOP1 N-terminal" evidence="4">
    <location>
        <begin position="4"/>
        <end position="272"/>
    </location>
</feature>
<dbReference type="VEuPathDB" id="TrichDB:TVAGG3_0300270"/>
<dbReference type="eggNOG" id="KOG3613">
    <property type="taxonomic scope" value="Eukaryota"/>
</dbReference>
<evidence type="ECO:0000256" key="3">
    <source>
        <dbReference type="ARBA" id="ARBA00046326"/>
    </source>
</evidence>
<dbReference type="GO" id="GO:0005802">
    <property type="term" value="C:trans-Golgi network"/>
    <property type="evidence" value="ECO:0000318"/>
    <property type="project" value="GO_Central"/>
</dbReference>
<dbReference type="VEuPathDB" id="TrichDB:TVAG_339120"/>
<organism evidence="5 6">
    <name type="scientific">Trichomonas vaginalis (strain ATCC PRA-98 / G3)</name>
    <dbReference type="NCBI Taxonomy" id="412133"/>
    <lineage>
        <taxon>Eukaryota</taxon>
        <taxon>Metamonada</taxon>
        <taxon>Parabasalia</taxon>
        <taxon>Trichomonadida</taxon>
        <taxon>Trichomonadidae</taxon>
        <taxon>Trichomonas</taxon>
    </lineage>
</organism>
<dbReference type="EMBL" id="DS113892">
    <property type="protein sequence ID" value="EAX93789.1"/>
    <property type="molecule type" value="Genomic_DNA"/>
</dbReference>
<dbReference type="STRING" id="5722.A2FMS5"/>
<evidence type="ECO:0000259" key="4">
    <source>
        <dbReference type="Pfam" id="PF04118"/>
    </source>
</evidence>
<dbReference type="PANTHER" id="PTHR14042">
    <property type="entry name" value="DOPEY-RELATED"/>
    <property type="match status" value="1"/>
</dbReference>
<dbReference type="AlphaFoldDB" id="A2FMS5"/>
<dbReference type="Pfam" id="PF04118">
    <property type="entry name" value="Dopey_N"/>
    <property type="match status" value="1"/>
</dbReference>
<reference evidence="5" key="2">
    <citation type="journal article" date="2007" name="Science">
        <title>Draft genome sequence of the sexually transmitted pathogen Trichomonas vaginalis.</title>
        <authorList>
            <person name="Carlton J.M."/>
            <person name="Hirt R.P."/>
            <person name="Silva J.C."/>
            <person name="Delcher A.L."/>
            <person name="Schatz M."/>
            <person name="Zhao Q."/>
            <person name="Wortman J.R."/>
            <person name="Bidwell S.L."/>
            <person name="Alsmark U.C.M."/>
            <person name="Besteiro S."/>
            <person name="Sicheritz-Ponten T."/>
            <person name="Noel C.J."/>
            <person name="Dacks J.B."/>
            <person name="Foster P.G."/>
            <person name="Simillion C."/>
            <person name="Van de Peer Y."/>
            <person name="Miranda-Saavedra D."/>
            <person name="Barton G.J."/>
            <person name="Westrop G.D."/>
            <person name="Mueller S."/>
            <person name="Dessi D."/>
            <person name="Fiori P.L."/>
            <person name="Ren Q."/>
            <person name="Paulsen I."/>
            <person name="Zhang H."/>
            <person name="Bastida-Corcuera F.D."/>
            <person name="Simoes-Barbosa A."/>
            <person name="Brown M.T."/>
            <person name="Hayes R.D."/>
            <person name="Mukherjee M."/>
            <person name="Okumura C.Y."/>
            <person name="Schneider R."/>
            <person name="Smith A.J."/>
            <person name="Vanacova S."/>
            <person name="Villalvazo M."/>
            <person name="Haas B.J."/>
            <person name="Pertea M."/>
            <person name="Feldblyum T.V."/>
            <person name="Utterback T.R."/>
            <person name="Shu C.L."/>
            <person name="Osoegawa K."/>
            <person name="de Jong P.J."/>
            <person name="Hrdy I."/>
            <person name="Horvathova L."/>
            <person name="Zubacova Z."/>
            <person name="Dolezal P."/>
            <person name="Malik S.B."/>
            <person name="Logsdon J.M. Jr."/>
            <person name="Henze K."/>
            <person name="Gupta A."/>
            <person name="Wang C.C."/>
            <person name="Dunne R.L."/>
            <person name="Upcroft J.A."/>
            <person name="Upcroft P."/>
            <person name="White O."/>
            <person name="Salzberg S.L."/>
            <person name="Tang P."/>
            <person name="Chiu C.-H."/>
            <person name="Lee Y.-S."/>
            <person name="Embley T.M."/>
            <person name="Coombs G.H."/>
            <person name="Mottram J.C."/>
            <person name="Tachezy J."/>
            <person name="Fraser-Liggett C.M."/>
            <person name="Johnson P.J."/>
        </authorList>
    </citation>
    <scope>NUCLEOTIDE SEQUENCE [LARGE SCALE GENOMIC DNA]</scope>
    <source>
        <strain evidence="5">G3</strain>
    </source>
</reference>
<dbReference type="GO" id="GO:0005829">
    <property type="term" value="C:cytosol"/>
    <property type="evidence" value="ECO:0007669"/>
    <property type="project" value="GOC"/>
</dbReference>
<dbReference type="PANTHER" id="PTHR14042:SF24">
    <property type="entry name" value="PROTEIN DOPEY-1 HOMOLOG"/>
    <property type="match status" value="1"/>
</dbReference>
<gene>
    <name evidence="5" type="ORF">TVAG_339120</name>
</gene>
<dbReference type="OrthoDB" id="297643at2759"/>
<dbReference type="InterPro" id="IPR007249">
    <property type="entry name" value="DOP1_N"/>
</dbReference>
<dbReference type="GO" id="GO:0015031">
    <property type="term" value="P:protein transport"/>
    <property type="evidence" value="ECO:0007669"/>
    <property type="project" value="UniProtKB-KW"/>
</dbReference>
<accession>A2FMS5</accession>
<dbReference type="SUPFAM" id="SSF48371">
    <property type="entry name" value="ARM repeat"/>
    <property type="match status" value="1"/>
</dbReference>
<dbReference type="OMA" id="CEHILAS"/>
<dbReference type="InParanoid" id="A2FMS5"/>
<dbReference type="Proteomes" id="UP000001542">
    <property type="component" value="Unassembled WGS sequence"/>
</dbReference>
<comment type="similarity">
    <text evidence="3">Belongs to the DOP1 family.</text>
</comment>
<keyword evidence="2" id="KW-0653">Protein transport</keyword>
<name>A2FMS5_TRIV3</name>
<dbReference type="GO" id="GO:0005768">
    <property type="term" value="C:endosome"/>
    <property type="evidence" value="ECO:0000318"/>
    <property type="project" value="GO_Central"/>
</dbReference>
<dbReference type="KEGG" id="tva:4751514"/>
<proteinExistence type="inferred from homology"/>
<keyword evidence="1" id="KW-0813">Transport</keyword>
<dbReference type="SMR" id="A2FMS5"/>
<sequence length="1250" mass="143316">METSVYDNQIFKALGKFKLIRIWPDLNGCLQTLLDIFSQYPDKDYVSHKLLFAKTLSQCLSPVLPAGIQNKALDVYYKAFERMGAEKLNRDFSVWAPGLFQFFHNTGVAQRIQALKLFTDFFIPALSLNSKIGPPLIHAILPGVNDDGTEVKSTTITILESIQNIIGNTIYWQAMFKCALTSSSVRYSFFIIVLQNNPESIIKLLFPELIKAMFLAVFLDSNILVVRSALEFFNNSYSLIDKSIKFDLAEGCLSLLKIDDQSISRRVFNWIIAFPDDATRVVSKSPLITIITMLKKGGQPEQIVLTKLSDIVSRSDVDIQVLSNYINSSTLIRASFDHIDALHTILPNVSIEVKLQREIILNSLMKLKESRENEEARKLCNICDIVINGLKQSEDEDLIIAVVEHIFDQFKDDEIILSFSTKLLSFIDKEINFDLLLSSKEISFVCVHELLRMSEKNLSALLESDKKINFLLKFCWDELKNRYTKISPEEISATLLQMQKRYPSKFSVVLNECWDLNSIVLFIKNIPEIPISILVSLFQRKEDNDQIFLLREIACRGELLLGNAKNAINDDDMNWSKVVTSSLTKLIRYDPKLFLESISESSLVSFTTFLLYKKETDDLIFEILQNSISVTFLNQVSPIISGFILSNPKDVSKHKLLLALSKTNLPLSQLISIIPEYPLLLRIIVPIIGNQKPSDIHYRQMEDLVMKIIEISHLICLSDPLLSDFTTLIIYVTKFVSQEVTTARNNNKISGIKKLLANYEELPENDCIASFILQNSVSDQNYSKLIPYYLPIFYTTILERTNELITQKCILQMFKKLQGVWDLYVFYAITVGNNLQVLKFVSSILSCLSDTEILLHLQSVIKLHAIQIDQLSNEKIHAFLICCLNANRLIFSQDEAIEIFLSVFSSLHFSSLQTFKFITVYCLTYPSSNLSLYTNVLLNAINEVKNPEISNQIFGLLSDLTPNLLCSLFSTENSFPPQLMRFLIQTANKNSISYLTFISKFCSLSCEENAWEELVFSLLLDVNVFINSDREYILALSDTINSISMNDRDKFTSFFFEFFGNLHLWKLPREIASLRIAFIFSFVMFSSPFDIFVLRQQNINSLLTNMLNLENSNSVQFSVFSLLMRVIFIRNSSRLSEAFSSILIHELGNAIRSNFEEEESYKLLNSAMINFTQSFQFEEFVFFPDLISFHGIEEIKHQKYDDSTIDNESWPLIPDCDKVLIHLDSQHNKDKEKELTVDDFIKFVSDHFSQ</sequence>
<evidence type="ECO:0000256" key="2">
    <source>
        <dbReference type="ARBA" id="ARBA00022927"/>
    </source>
</evidence>
<evidence type="ECO:0000313" key="6">
    <source>
        <dbReference type="Proteomes" id="UP000001542"/>
    </source>
</evidence>
<evidence type="ECO:0000313" key="5">
    <source>
        <dbReference type="EMBL" id="EAX93789.1"/>
    </source>
</evidence>